<gene>
    <name evidence="1" type="ORF">SPELUC_LOCUS12886</name>
</gene>
<protein>
    <submittedName>
        <fullName evidence="1">2443_t:CDS:1</fullName>
    </submittedName>
</protein>
<sequence length="43" mass="4794">MASRNSETGSNTFSISENELQEYSETNKSSESSLLLTKHRNVS</sequence>
<evidence type="ECO:0000313" key="1">
    <source>
        <dbReference type="EMBL" id="CAG8727838.1"/>
    </source>
</evidence>
<feature type="non-terminal residue" evidence="1">
    <location>
        <position position="43"/>
    </location>
</feature>
<organism evidence="1 2">
    <name type="scientific">Cetraspora pellucida</name>
    <dbReference type="NCBI Taxonomy" id="1433469"/>
    <lineage>
        <taxon>Eukaryota</taxon>
        <taxon>Fungi</taxon>
        <taxon>Fungi incertae sedis</taxon>
        <taxon>Mucoromycota</taxon>
        <taxon>Glomeromycotina</taxon>
        <taxon>Glomeromycetes</taxon>
        <taxon>Diversisporales</taxon>
        <taxon>Gigasporaceae</taxon>
        <taxon>Cetraspora</taxon>
    </lineage>
</organism>
<comment type="caution">
    <text evidence="1">The sequence shown here is derived from an EMBL/GenBank/DDBJ whole genome shotgun (WGS) entry which is preliminary data.</text>
</comment>
<proteinExistence type="predicted"/>
<dbReference type="EMBL" id="CAJVPW010032020">
    <property type="protein sequence ID" value="CAG8727838.1"/>
    <property type="molecule type" value="Genomic_DNA"/>
</dbReference>
<evidence type="ECO:0000313" key="2">
    <source>
        <dbReference type="Proteomes" id="UP000789366"/>
    </source>
</evidence>
<reference evidence="1" key="1">
    <citation type="submission" date="2021-06" db="EMBL/GenBank/DDBJ databases">
        <authorList>
            <person name="Kallberg Y."/>
            <person name="Tangrot J."/>
            <person name="Rosling A."/>
        </authorList>
    </citation>
    <scope>NUCLEOTIDE SEQUENCE</scope>
    <source>
        <strain evidence="1">28 12/20/2015</strain>
    </source>
</reference>
<keyword evidence="2" id="KW-1185">Reference proteome</keyword>
<dbReference type="Proteomes" id="UP000789366">
    <property type="component" value="Unassembled WGS sequence"/>
</dbReference>
<accession>A0ACA9PYH6</accession>
<name>A0ACA9PYH6_9GLOM</name>